<dbReference type="STRING" id="697282.Mettu_0801"/>
<dbReference type="RefSeq" id="WP_006889981.1">
    <property type="nucleotide sequence ID" value="NZ_JH109152.1"/>
</dbReference>
<dbReference type="Gene3D" id="3.30.2310.20">
    <property type="entry name" value="RelE-like"/>
    <property type="match status" value="1"/>
</dbReference>
<dbReference type="AlphaFoldDB" id="G3IX69"/>
<evidence type="ECO:0000313" key="3">
    <source>
        <dbReference type="EMBL" id="EGW22006.1"/>
    </source>
</evidence>
<accession>G3IX69</accession>
<comment type="similarity">
    <text evidence="1">Belongs to the RelE toxin family.</text>
</comment>
<dbReference type="HOGENOM" id="CLU_147162_4_0_6"/>
<evidence type="ECO:0000313" key="4">
    <source>
        <dbReference type="Proteomes" id="UP000004664"/>
    </source>
</evidence>
<proteinExistence type="inferred from homology"/>
<dbReference type="PANTHER" id="PTHR33755:SF5">
    <property type="entry name" value="TYPE II TOXIN-ANTITOXIN SYSTEM RELE_PARE FAMILY TOXIN"/>
    <property type="match status" value="1"/>
</dbReference>
<keyword evidence="2" id="KW-1277">Toxin-antitoxin system</keyword>
<gene>
    <name evidence="3" type="ORF">Mettu_0801</name>
</gene>
<keyword evidence="4" id="KW-1185">Reference proteome</keyword>
<dbReference type="PANTHER" id="PTHR33755">
    <property type="entry name" value="TOXIN PARE1-RELATED"/>
    <property type="match status" value="1"/>
</dbReference>
<dbReference type="EMBL" id="JH109152">
    <property type="protein sequence ID" value="EGW22006.1"/>
    <property type="molecule type" value="Genomic_DNA"/>
</dbReference>
<dbReference type="SUPFAM" id="SSF143011">
    <property type="entry name" value="RelE-like"/>
    <property type="match status" value="1"/>
</dbReference>
<reference evidence="3 4" key="1">
    <citation type="submission" date="2011-06" db="EMBL/GenBank/DDBJ databases">
        <title>Genomic sequence of Methylobacter tundripaludum SV96.</title>
        <authorList>
            <consortium name="US DOE Joint Genome Institute"/>
            <person name="Lucas S."/>
            <person name="Han J."/>
            <person name="Lapidus A."/>
            <person name="Cheng J.-F."/>
            <person name="Goodwin L."/>
            <person name="Pitluck S."/>
            <person name="Held B."/>
            <person name="Detter J.C."/>
            <person name="Han C."/>
            <person name="Tapia R."/>
            <person name="Land M."/>
            <person name="Hauser L."/>
            <person name="Kyrpides N."/>
            <person name="Ivanova N."/>
            <person name="Ovchinnikova G."/>
            <person name="Pagani I."/>
            <person name="Klotz M.G."/>
            <person name="Dispirito A.A."/>
            <person name="Murrell J.C."/>
            <person name="Dunfield P."/>
            <person name="Kalyuzhnaya M.G."/>
            <person name="Svenning M."/>
            <person name="Trotsenko Y.A."/>
            <person name="Stein L.Y."/>
            <person name="Woyke T."/>
        </authorList>
    </citation>
    <scope>NUCLEOTIDE SEQUENCE [LARGE SCALE GENOMIC DNA]</scope>
    <source>
        <strain evidence="4">ATCC BAA-1195 / DSM 17260 / SV96</strain>
    </source>
</reference>
<organism evidence="3 4">
    <name type="scientific">Methylobacter tundripaludum (strain ATCC BAA-1195 / DSM 17260 / SV96)</name>
    <dbReference type="NCBI Taxonomy" id="697282"/>
    <lineage>
        <taxon>Bacteria</taxon>
        <taxon>Pseudomonadati</taxon>
        <taxon>Pseudomonadota</taxon>
        <taxon>Gammaproteobacteria</taxon>
        <taxon>Methylococcales</taxon>
        <taxon>Methylococcaceae</taxon>
        <taxon>Methylobacter</taxon>
    </lineage>
</organism>
<evidence type="ECO:0000256" key="2">
    <source>
        <dbReference type="ARBA" id="ARBA00022649"/>
    </source>
</evidence>
<protein>
    <submittedName>
        <fullName evidence="3">Addiction module toxin, RelE/StbE family</fullName>
    </submittedName>
</protein>
<dbReference type="InterPro" id="IPR035093">
    <property type="entry name" value="RelE/ParE_toxin_dom_sf"/>
</dbReference>
<evidence type="ECO:0000256" key="1">
    <source>
        <dbReference type="ARBA" id="ARBA00006226"/>
    </source>
</evidence>
<dbReference type="Pfam" id="PF05016">
    <property type="entry name" value="ParE_toxin"/>
    <property type="match status" value="1"/>
</dbReference>
<name>G3IX69_METTV</name>
<dbReference type="InterPro" id="IPR051803">
    <property type="entry name" value="TA_system_RelE-like_toxin"/>
</dbReference>
<dbReference type="OrthoDB" id="9798046at2"/>
<sequence length="108" mass="12283">MTLEVVLSEPALADLLDINDYYLVEVSDHVAGKIIDSLGTAVNNLADFPDRGSIPKELLSLGIRQYRQVIEKPYRIIYETFADKIVVHAILDGRRDMQTLLMQRILRV</sequence>
<dbReference type="InterPro" id="IPR007712">
    <property type="entry name" value="RelE/ParE_toxin"/>
</dbReference>
<dbReference type="eggNOG" id="COG3668">
    <property type="taxonomic scope" value="Bacteria"/>
</dbReference>
<dbReference type="Proteomes" id="UP000004664">
    <property type="component" value="Unassembled WGS sequence"/>
</dbReference>